<dbReference type="InterPro" id="IPR023214">
    <property type="entry name" value="HAD_sf"/>
</dbReference>
<dbReference type="EMBL" id="JAUYVH010000002">
    <property type="protein sequence ID" value="MDQ9170056.1"/>
    <property type="molecule type" value="Genomic_DNA"/>
</dbReference>
<reference evidence="2 3" key="1">
    <citation type="submission" date="2023-08" db="EMBL/GenBank/DDBJ databases">
        <title>Oxalobacteraceae gen .nov., isolated from river sludge outside the plant.</title>
        <authorList>
            <person name="Zhao S.Y."/>
        </authorList>
    </citation>
    <scope>NUCLEOTIDE SEQUENCE [LARGE SCALE GENOMIC DNA]</scope>
    <source>
        <strain evidence="2 3">R-40</strain>
    </source>
</reference>
<name>A0ABU1BNP0_9BURK</name>
<dbReference type="InterPro" id="IPR056782">
    <property type="entry name" value="HAD_PNKP"/>
</dbReference>
<dbReference type="Proteomes" id="UP001225596">
    <property type="component" value="Unassembled WGS sequence"/>
</dbReference>
<evidence type="ECO:0000313" key="2">
    <source>
        <dbReference type="EMBL" id="MDQ9170056.1"/>
    </source>
</evidence>
<organism evidence="2 3">
    <name type="scientific">Keguizhuia sedimenti</name>
    <dbReference type="NCBI Taxonomy" id="3064264"/>
    <lineage>
        <taxon>Bacteria</taxon>
        <taxon>Pseudomonadati</taxon>
        <taxon>Pseudomonadota</taxon>
        <taxon>Betaproteobacteria</taxon>
        <taxon>Burkholderiales</taxon>
        <taxon>Oxalobacteraceae</taxon>
        <taxon>Keguizhuia</taxon>
    </lineage>
</organism>
<dbReference type="SUPFAM" id="SSF56784">
    <property type="entry name" value="HAD-like"/>
    <property type="match status" value="1"/>
</dbReference>
<accession>A0ABU1BNP0</accession>
<protein>
    <submittedName>
        <fullName evidence="2">HAD family acid phosphatase</fullName>
    </submittedName>
</protein>
<gene>
    <name evidence="2" type="ORF">Q8A64_06475</name>
</gene>
<keyword evidence="3" id="KW-1185">Reference proteome</keyword>
<comment type="caution">
    <text evidence="2">The sequence shown here is derived from an EMBL/GenBank/DDBJ whole genome shotgun (WGS) entry which is preliminary data.</text>
</comment>
<evidence type="ECO:0000313" key="3">
    <source>
        <dbReference type="Proteomes" id="UP001225596"/>
    </source>
</evidence>
<proteinExistence type="predicted"/>
<dbReference type="Pfam" id="PF25109">
    <property type="entry name" value="HAD_PNKP"/>
    <property type="match status" value="1"/>
</dbReference>
<dbReference type="RefSeq" id="WP_338436071.1">
    <property type="nucleotide sequence ID" value="NZ_JAUYVH010000002.1"/>
</dbReference>
<sequence>MACNNISSFTSNRHSLTITSNNAGKNMKNIVVFDLDGTIALIEHRLHFLEGKKNWRKFFAACTDDMPNEPIIEVLRGLHKQGYQIWIVSGRSDEVKKETVEWLKKFSVPHDHLIMRGFGDLTADHVLKRGWLTKGLIPKERVLMVFDDRDKVVAMWRSQGLVCAQVAPGDF</sequence>
<dbReference type="Gene3D" id="3.40.50.1000">
    <property type="entry name" value="HAD superfamily/HAD-like"/>
    <property type="match status" value="1"/>
</dbReference>
<dbReference type="InterPro" id="IPR036412">
    <property type="entry name" value="HAD-like_sf"/>
</dbReference>
<evidence type="ECO:0000259" key="1">
    <source>
        <dbReference type="Pfam" id="PF25109"/>
    </source>
</evidence>
<feature type="domain" description="Polynucleotide kinase PNKP phosphatase" evidence="1">
    <location>
        <begin position="29"/>
        <end position="171"/>
    </location>
</feature>